<dbReference type="SUPFAM" id="SSF101960">
    <property type="entry name" value="Stabilizer of iron transporter SufD"/>
    <property type="match status" value="1"/>
</dbReference>
<dbReference type="InterPro" id="IPR011542">
    <property type="entry name" value="SUF_FeS_clus_asmbl_SufD"/>
</dbReference>
<accession>A0ABT8KL27</accession>
<dbReference type="InterPro" id="IPR000825">
    <property type="entry name" value="SUF_FeS_clus_asmbl_SufBD_core"/>
</dbReference>
<gene>
    <name evidence="4" type="primary">sufD</name>
    <name evidence="4" type="ORF">QQ008_08580</name>
</gene>
<evidence type="ECO:0000259" key="3">
    <source>
        <dbReference type="Pfam" id="PF19295"/>
    </source>
</evidence>
<dbReference type="RefSeq" id="WP_346751436.1">
    <property type="nucleotide sequence ID" value="NZ_JAUJEA010000002.1"/>
</dbReference>
<evidence type="ECO:0000313" key="4">
    <source>
        <dbReference type="EMBL" id="MDN5201414.1"/>
    </source>
</evidence>
<name>A0ABT8KL27_9BACT</name>
<comment type="caution">
    <text evidence="4">The sequence shown here is derived from an EMBL/GenBank/DDBJ whole genome shotgun (WGS) entry which is preliminary data.</text>
</comment>
<proteinExistence type="inferred from homology"/>
<dbReference type="InterPro" id="IPR037284">
    <property type="entry name" value="SUF_FeS_clus_asmbl_SufBD_sf"/>
</dbReference>
<protein>
    <submittedName>
        <fullName evidence="4">Fe-S cluster assembly protein SufD</fullName>
    </submittedName>
</protein>
<sequence>MSNAIKADLKQNILNNFKSFEAELNGQSRSEVHQLRRKALDSFESVGFPGVKNEEYKYTPITKSLGKEFDFNNISKSGTIESKKVNDFLIKDLDAYNIVIINGQFSKEYSNVSSVDPKLSIQSLAEAFAEQQALLSTHFAKYANSESDTFTALNTAFSKEGVFINVDSNYIVDKPIAIYFISDADREKVIAQPRNLILVGKNSEVEIIESFYTIGAETSFTNVVSEIVVGENAHVHYAKIGLENDKAHHIGNTQVYQAANSVFNATTATLEGGMVRNNMNIVLDAEGCEANMYGLYLLNGKQHVDNHTMVDHRKPNSFSNELYKGIMNEKSTGVFNGKIFVRQDAQKTNAFQSNKNILLSDDATINTKPQLEIWADDVKCSHGATTGQLDEEQLFYLRARGLSKESARAMLLYAFAHEAIEKVKSDAVRDYLDKLIKERLNKNFQ</sequence>
<evidence type="ECO:0000259" key="2">
    <source>
        <dbReference type="Pfam" id="PF01458"/>
    </source>
</evidence>
<dbReference type="PANTHER" id="PTHR43575">
    <property type="entry name" value="PROTEIN ABCI7, CHLOROPLASTIC"/>
    <property type="match status" value="1"/>
</dbReference>
<reference evidence="4" key="1">
    <citation type="submission" date="2023-06" db="EMBL/GenBank/DDBJ databases">
        <title>Genomic of Parafulvivirga corallium.</title>
        <authorList>
            <person name="Wang G."/>
        </authorList>
    </citation>
    <scope>NUCLEOTIDE SEQUENCE</scope>
    <source>
        <strain evidence="4">BMA10</strain>
    </source>
</reference>
<organism evidence="4 5">
    <name type="scientific">Splendidivirga corallicola</name>
    <dbReference type="NCBI Taxonomy" id="3051826"/>
    <lineage>
        <taxon>Bacteria</taxon>
        <taxon>Pseudomonadati</taxon>
        <taxon>Bacteroidota</taxon>
        <taxon>Cytophagia</taxon>
        <taxon>Cytophagales</taxon>
        <taxon>Splendidivirgaceae</taxon>
        <taxon>Splendidivirga</taxon>
    </lineage>
</organism>
<feature type="domain" description="SUF system FeS cluster assembly SufBD N-terminal" evidence="3">
    <location>
        <begin position="10"/>
        <end position="178"/>
    </location>
</feature>
<dbReference type="InterPro" id="IPR055346">
    <property type="entry name" value="Fe-S_cluster_assembly_SufBD"/>
</dbReference>
<keyword evidence="5" id="KW-1185">Reference proteome</keyword>
<feature type="domain" description="SUF system FeS cluster assembly SufBD core" evidence="2">
    <location>
        <begin position="187"/>
        <end position="415"/>
    </location>
</feature>
<dbReference type="Pfam" id="PF01458">
    <property type="entry name" value="SUFBD_core"/>
    <property type="match status" value="1"/>
</dbReference>
<dbReference type="Pfam" id="PF19295">
    <property type="entry name" value="SufBD_N"/>
    <property type="match status" value="1"/>
</dbReference>
<dbReference type="Proteomes" id="UP001172082">
    <property type="component" value="Unassembled WGS sequence"/>
</dbReference>
<comment type="similarity">
    <text evidence="1">Belongs to the iron-sulfur cluster assembly SufBD family.</text>
</comment>
<dbReference type="EMBL" id="JAUJEA010000002">
    <property type="protein sequence ID" value="MDN5201414.1"/>
    <property type="molecule type" value="Genomic_DNA"/>
</dbReference>
<dbReference type="NCBIfam" id="TIGR01981">
    <property type="entry name" value="sufD"/>
    <property type="match status" value="1"/>
</dbReference>
<dbReference type="PANTHER" id="PTHR43575:SF1">
    <property type="entry name" value="PROTEIN ABCI7, CHLOROPLASTIC"/>
    <property type="match status" value="1"/>
</dbReference>
<evidence type="ECO:0000313" key="5">
    <source>
        <dbReference type="Proteomes" id="UP001172082"/>
    </source>
</evidence>
<dbReference type="InterPro" id="IPR045595">
    <property type="entry name" value="SufBD_N"/>
</dbReference>
<evidence type="ECO:0000256" key="1">
    <source>
        <dbReference type="ARBA" id="ARBA00043967"/>
    </source>
</evidence>